<dbReference type="EMBL" id="MT142459">
    <property type="protein sequence ID" value="QJA81454.1"/>
    <property type="molecule type" value="Genomic_DNA"/>
</dbReference>
<protein>
    <submittedName>
        <fullName evidence="1">Uncharacterized protein</fullName>
    </submittedName>
</protein>
<organism evidence="1">
    <name type="scientific">viral metagenome</name>
    <dbReference type="NCBI Taxonomy" id="1070528"/>
    <lineage>
        <taxon>unclassified sequences</taxon>
        <taxon>metagenomes</taxon>
        <taxon>organismal metagenomes</taxon>
    </lineage>
</organism>
<dbReference type="EMBL" id="MT141539">
    <property type="protein sequence ID" value="QJA65461.1"/>
    <property type="molecule type" value="Genomic_DNA"/>
</dbReference>
<gene>
    <name evidence="2" type="ORF">MM415A00534_0026</name>
    <name evidence="1" type="ORF">MM415B00395_0007</name>
</gene>
<proteinExistence type="predicted"/>
<dbReference type="AlphaFoldDB" id="A0A6M3J8Y0"/>
<evidence type="ECO:0000313" key="1">
    <source>
        <dbReference type="EMBL" id="QJA65461.1"/>
    </source>
</evidence>
<name>A0A6M3J8Y0_9ZZZZ</name>
<accession>A0A6M3J8Y0</accession>
<reference evidence="1" key="1">
    <citation type="submission" date="2020-03" db="EMBL/GenBank/DDBJ databases">
        <title>The deep terrestrial virosphere.</title>
        <authorList>
            <person name="Holmfeldt K."/>
            <person name="Nilsson E."/>
            <person name="Simone D."/>
            <person name="Lopez-Fernandez M."/>
            <person name="Wu X."/>
            <person name="de Brujin I."/>
            <person name="Lundin D."/>
            <person name="Andersson A."/>
            <person name="Bertilsson S."/>
            <person name="Dopson M."/>
        </authorList>
    </citation>
    <scope>NUCLEOTIDE SEQUENCE</scope>
    <source>
        <strain evidence="2">MM415A00534</strain>
        <strain evidence="1">MM415B00395</strain>
    </source>
</reference>
<sequence>MSEIAKYLRYIIQANKEAKVTAVQAHPVGPLTEFTSQLTEEQPRKGIAAYNNSDAASGDCYYGYNAGISPSGESMPIPLGAFIPIPISTDISVFFCAASGEHGDIRVEELA</sequence>
<evidence type="ECO:0000313" key="2">
    <source>
        <dbReference type="EMBL" id="QJA81454.1"/>
    </source>
</evidence>